<dbReference type="GO" id="GO:0005886">
    <property type="term" value="C:plasma membrane"/>
    <property type="evidence" value="ECO:0007669"/>
    <property type="project" value="UniProtKB-SubCell"/>
</dbReference>
<dbReference type="PRINTS" id="PR00702">
    <property type="entry name" value="ACRIFLAVINRP"/>
</dbReference>
<dbReference type="InterPro" id="IPR027463">
    <property type="entry name" value="AcrB_DN_DC_subdom"/>
</dbReference>
<feature type="transmembrane region" description="Helical" evidence="8">
    <location>
        <begin position="12"/>
        <end position="32"/>
    </location>
</feature>
<dbReference type="FunFam" id="1.20.1640.10:FF:000001">
    <property type="entry name" value="Efflux pump membrane transporter"/>
    <property type="match status" value="1"/>
</dbReference>
<comment type="caution">
    <text evidence="9">The sequence shown here is derived from an EMBL/GenBank/DDBJ whole genome shotgun (WGS) entry which is preliminary data.</text>
</comment>
<keyword evidence="2" id="KW-0813">Transport</keyword>
<keyword evidence="7 8" id="KW-0472">Membrane</keyword>
<dbReference type="Gene3D" id="3.30.2090.10">
    <property type="entry name" value="Multidrug efflux transporter AcrB TolC docking domain, DN and DC subdomains"/>
    <property type="match status" value="2"/>
</dbReference>
<evidence type="ECO:0000313" key="9">
    <source>
        <dbReference type="EMBL" id="MBI6885711.1"/>
    </source>
</evidence>
<protein>
    <submittedName>
        <fullName evidence="9">MdtB/MuxB family multidrug efflux RND transporter permease subunit</fullName>
    </submittedName>
</protein>
<dbReference type="AlphaFoldDB" id="A0A8I1JKK2"/>
<feature type="transmembrane region" description="Helical" evidence="8">
    <location>
        <begin position="955"/>
        <end position="976"/>
    </location>
</feature>
<dbReference type="InterPro" id="IPR001036">
    <property type="entry name" value="Acrflvin-R"/>
</dbReference>
<feature type="transmembrane region" description="Helical" evidence="8">
    <location>
        <begin position="334"/>
        <end position="353"/>
    </location>
</feature>
<comment type="subcellular location">
    <subcellularLocation>
        <location evidence="1">Cell inner membrane</location>
        <topology evidence="1">Multi-pass membrane protein</topology>
    </subcellularLocation>
</comment>
<evidence type="ECO:0000256" key="3">
    <source>
        <dbReference type="ARBA" id="ARBA00022475"/>
    </source>
</evidence>
<dbReference type="NCBIfam" id="NF033617">
    <property type="entry name" value="RND_permease_2"/>
    <property type="match status" value="1"/>
</dbReference>
<evidence type="ECO:0000256" key="6">
    <source>
        <dbReference type="ARBA" id="ARBA00022989"/>
    </source>
</evidence>
<evidence type="ECO:0000256" key="1">
    <source>
        <dbReference type="ARBA" id="ARBA00004429"/>
    </source>
</evidence>
<sequence length="1032" mass="111452">MNLSRLFILRPVATTLSMLAIVLAGLIAYKLLPVSALPQVDYPTIRVMTLYPGASPQVMTSAVTAPLERQFGQMPGLEQMASTSSGGASVLTLRFNLDMNMDVAEQQVQAAINAASNLLPSDLPAPPVYNKVNPADTPVLTLAISSKTMPLPKLNDLVDTRVAQKLAQISGVGMVSIAGGQRQAVRIKVNVDALAANGLNLDDVRTLIGASNVNQPKGNFDGPTRVSMLDANDQLRSPEEYANLILAYNNGAPLRLKDVAEIVDGAENERLAAWANQNHAVLLNIQRQPGANVIEVVDRIKGLLPSITDNLPAGLDVSVLTDRTQTIRAAVKDVQHELLIAIVLVVMVTFVFLRRFSATLIPSIAVPLSLIGTFGVMYLAGFSVNNLTLMALTIATGFVVDDAIVMLENISRHIEEGETPMQAALKGARQIGFTLISLTFSLIAVLIPLLFMADVVGRLFREFAITLAVAILISLVVSLTLTPMMCARLLKREPKEEEQGRFYRASGAWIDWLIQHYGSALQWVLKHQPLTLLVAVASLVLTVFLYMVVPKGFFPVQDTGVIQGISEAPQSTSFAAMSERQQALSKVILQDPAVQSLSSYIGVDGDNATLNSGRLLINLKPHGERDVSASEVISRLQPQVDRLVGIRLFMQPVQDLSIEDRVSRTQYQFSLSSPDADLLAQWSGKLVQALQQRPELADVASDLQDKGLQVYLVIDRDMSSRLGISVSQITNALYDAFGQRQISTIYTQASQYRVVLQSRDAATIGPQALESIHVKATDGGQVRLSALARIEQRQAQLAISHIGQFPAVTLSFNLAHGASLGEAVQVIEQVQKDIGMPLGVQTRFQGAAEAFQASLSSTLLLILAAVVTMYIVLGVLYESYIHPITILSTLPSAAVGALLALLISGNDLGMIAIIGIILLIGIVKKNAIMMIDFALEAERNQGMSPRDAIYQAALLRFRPILMTTLAALFGAVPLMLATGSGAELRQPLGLVMVGGLLVSQVLTLFTTPVIYLYFDRLARRLRPATDVKQAQA</sequence>
<feature type="transmembrane region" description="Helical" evidence="8">
    <location>
        <begin position="884"/>
        <end position="904"/>
    </location>
</feature>
<dbReference type="Proteomes" id="UP000637061">
    <property type="component" value="Unassembled WGS sequence"/>
</dbReference>
<organism evidence="9 10">
    <name type="scientific">Pseudomonas putida</name>
    <name type="common">Arthrobacter siderocapsulatus</name>
    <dbReference type="NCBI Taxonomy" id="303"/>
    <lineage>
        <taxon>Bacteria</taxon>
        <taxon>Pseudomonadati</taxon>
        <taxon>Pseudomonadota</taxon>
        <taxon>Gammaproteobacteria</taxon>
        <taxon>Pseudomonadales</taxon>
        <taxon>Pseudomonadaceae</taxon>
        <taxon>Pseudomonas</taxon>
    </lineage>
</organism>
<feature type="transmembrane region" description="Helical" evidence="8">
    <location>
        <begin position="530"/>
        <end position="549"/>
    </location>
</feature>
<dbReference type="PANTHER" id="PTHR32063">
    <property type="match status" value="1"/>
</dbReference>
<feature type="transmembrane region" description="Helical" evidence="8">
    <location>
        <begin position="910"/>
        <end position="935"/>
    </location>
</feature>
<dbReference type="PANTHER" id="PTHR32063:SF21">
    <property type="entry name" value="MULTIDRUG RESISTANCE PROTEIN MDTB"/>
    <property type="match status" value="1"/>
</dbReference>
<feature type="transmembrane region" description="Helical" evidence="8">
    <location>
        <begin position="463"/>
        <end position="482"/>
    </location>
</feature>
<dbReference type="Pfam" id="PF00873">
    <property type="entry name" value="ACR_tran"/>
    <property type="match status" value="1"/>
</dbReference>
<proteinExistence type="predicted"/>
<keyword evidence="4" id="KW-0997">Cell inner membrane</keyword>
<evidence type="ECO:0000256" key="5">
    <source>
        <dbReference type="ARBA" id="ARBA00022692"/>
    </source>
</evidence>
<reference evidence="9" key="1">
    <citation type="submission" date="2020-12" db="EMBL/GenBank/DDBJ databases">
        <title>Enhanced detection system for hospital associated transmission using whole genome sequencing surveillance.</title>
        <authorList>
            <person name="Harrison L.H."/>
            <person name="Van Tyne D."/>
            <person name="Marsh J.W."/>
            <person name="Griffith M.P."/>
            <person name="Snyder D.J."/>
            <person name="Cooper V.S."/>
            <person name="Mustapha M."/>
        </authorList>
    </citation>
    <scope>NUCLEOTIDE SEQUENCE</scope>
    <source>
        <strain evidence="9">PSB00042</strain>
    </source>
</reference>
<dbReference type="Gene3D" id="3.30.70.1320">
    <property type="entry name" value="Multidrug efflux transporter AcrB pore domain like"/>
    <property type="match status" value="1"/>
</dbReference>
<dbReference type="Gene3D" id="3.30.70.1430">
    <property type="entry name" value="Multidrug efflux transporter AcrB pore domain"/>
    <property type="match status" value="2"/>
</dbReference>
<dbReference type="Gene3D" id="1.20.1640.10">
    <property type="entry name" value="Multidrug efflux transporter AcrB transmembrane domain"/>
    <property type="match status" value="2"/>
</dbReference>
<keyword evidence="3" id="KW-1003">Cell membrane</keyword>
<dbReference type="SUPFAM" id="SSF82693">
    <property type="entry name" value="Multidrug efflux transporter AcrB pore domain, PN1, PN2, PC1 and PC2 subdomains"/>
    <property type="match status" value="4"/>
</dbReference>
<dbReference type="FunFam" id="3.30.70.1430:FF:000001">
    <property type="entry name" value="Efflux pump membrane transporter"/>
    <property type="match status" value="1"/>
</dbReference>
<feature type="transmembrane region" description="Helical" evidence="8">
    <location>
        <begin position="387"/>
        <end position="410"/>
    </location>
</feature>
<evidence type="ECO:0000256" key="4">
    <source>
        <dbReference type="ARBA" id="ARBA00022519"/>
    </source>
</evidence>
<dbReference type="GO" id="GO:0042910">
    <property type="term" value="F:xenobiotic transmembrane transporter activity"/>
    <property type="evidence" value="ECO:0007669"/>
    <property type="project" value="TreeGrafter"/>
</dbReference>
<feature type="transmembrane region" description="Helical" evidence="8">
    <location>
        <begin position="360"/>
        <end position="381"/>
    </location>
</feature>
<evidence type="ECO:0000256" key="8">
    <source>
        <dbReference type="SAM" id="Phobius"/>
    </source>
</evidence>
<evidence type="ECO:0000256" key="2">
    <source>
        <dbReference type="ARBA" id="ARBA00022448"/>
    </source>
</evidence>
<evidence type="ECO:0000256" key="7">
    <source>
        <dbReference type="ARBA" id="ARBA00023136"/>
    </source>
</evidence>
<keyword evidence="5 8" id="KW-0812">Transmembrane</keyword>
<dbReference type="SUPFAM" id="SSF82866">
    <property type="entry name" value="Multidrug efflux transporter AcrB transmembrane domain"/>
    <property type="match status" value="2"/>
</dbReference>
<accession>A0A8I1JKK2</accession>
<feature type="transmembrane region" description="Helical" evidence="8">
    <location>
        <begin position="988"/>
        <end position="1014"/>
    </location>
</feature>
<dbReference type="NCBIfam" id="NF007798">
    <property type="entry name" value="PRK10503.1"/>
    <property type="match status" value="1"/>
</dbReference>
<dbReference type="RefSeq" id="WP_064492662.1">
    <property type="nucleotide sequence ID" value="NZ_JAEHTE010000022.1"/>
</dbReference>
<feature type="transmembrane region" description="Helical" evidence="8">
    <location>
        <begin position="859"/>
        <end position="877"/>
    </location>
</feature>
<dbReference type="Gene3D" id="3.30.70.1440">
    <property type="entry name" value="Multidrug efflux transporter AcrB pore domain"/>
    <property type="match status" value="1"/>
</dbReference>
<evidence type="ECO:0000313" key="10">
    <source>
        <dbReference type="Proteomes" id="UP000637061"/>
    </source>
</evidence>
<name>A0A8I1JKK2_PSEPU</name>
<dbReference type="EMBL" id="JAEHTE010000022">
    <property type="protein sequence ID" value="MBI6885711.1"/>
    <property type="molecule type" value="Genomic_DNA"/>
</dbReference>
<keyword evidence="6 8" id="KW-1133">Transmembrane helix</keyword>
<dbReference type="SUPFAM" id="SSF82714">
    <property type="entry name" value="Multidrug efflux transporter AcrB TolC docking domain, DN and DC subdomains"/>
    <property type="match status" value="2"/>
</dbReference>
<gene>
    <name evidence="9" type="ORF">JEU22_17540</name>
</gene>
<feature type="transmembrane region" description="Helical" evidence="8">
    <location>
        <begin position="431"/>
        <end position="451"/>
    </location>
</feature>